<proteinExistence type="predicted"/>
<dbReference type="InterPro" id="IPR039542">
    <property type="entry name" value="Erv_N"/>
</dbReference>
<dbReference type="KEGG" id="api:100575388"/>
<dbReference type="RefSeq" id="XP_029341163.1">
    <property type="nucleotide sequence ID" value="XM_029485303.1"/>
</dbReference>
<evidence type="ECO:0000313" key="3">
    <source>
        <dbReference type="Proteomes" id="UP000007819"/>
    </source>
</evidence>
<reference evidence="2" key="2">
    <citation type="submission" date="2022-06" db="UniProtKB">
        <authorList>
            <consortium name="EnsemblMetazoa"/>
        </authorList>
    </citation>
    <scope>IDENTIFICATION</scope>
</reference>
<dbReference type="OrthoDB" id="270930at2759"/>
<organism evidence="2 3">
    <name type="scientific">Acyrthosiphon pisum</name>
    <name type="common">Pea aphid</name>
    <dbReference type="NCBI Taxonomy" id="7029"/>
    <lineage>
        <taxon>Eukaryota</taxon>
        <taxon>Metazoa</taxon>
        <taxon>Ecdysozoa</taxon>
        <taxon>Arthropoda</taxon>
        <taxon>Hexapoda</taxon>
        <taxon>Insecta</taxon>
        <taxon>Pterygota</taxon>
        <taxon>Neoptera</taxon>
        <taxon>Paraneoptera</taxon>
        <taxon>Hemiptera</taxon>
        <taxon>Sternorrhyncha</taxon>
        <taxon>Aphidomorpha</taxon>
        <taxon>Aphidoidea</taxon>
        <taxon>Aphididae</taxon>
        <taxon>Macrosiphini</taxon>
        <taxon>Acyrthosiphon</taxon>
    </lineage>
</organism>
<keyword evidence="3" id="KW-1185">Reference proteome</keyword>
<dbReference type="Proteomes" id="UP000007819">
    <property type="component" value="Chromosome X"/>
</dbReference>
<accession>A0A8R2NMK3</accession>
<dbReference type="Pfam" id="PF13850">
    <property type="entry name" value="ERGIC_N"/>
    <property type="match status" value="1"/>
</dbReference>
<feature type="domain" description="Endoplasmic reticulum vesicle transporter N-terminal" evidence="1">
    <location>
        <begin position="13"/>
        <end position="85"/>
    </location>
</feature>
<name>A0A8R2NMK3_ACYPI</name>
<evidence type="ECO:0000259" key="1">
    <source>
        <dbReference type="Pfam" id="PF13850"/>
    </source>
</evidence>
<sequence length="136" mass="15471">MSSKKGFFGMNTLKQFDAFAKPLEGVQMKTVCFFALFSNHCFLMVSNSVEYLDNTEELFADTSQNKKLQINFDIVVLKISCDFLNAVENSGVTNLQVDHNIYKWRLNLGGQPISNPEKSDGMIRFTLLLVISIKCW</sequence>
<evidence type="ECO:0000313" key="2">
    <source>
        <dbReference type="EnsemblMetazoa" id="XP_029341163.1"/>
    </source>
</evidence>
<dbReference type="AlphaFoldDB" id="A0A8R2NMK3"/>
<dbReference type="EnsemblMetazoa" id="XM_029485303.1">
    <property type="protein sequence ID" value="XP_029341163.1"/>
    <property type="gene ID" value="LOC100575388"/>
</dbReference>
<reference evidence="3" key="1">
    <citation type="submission" date="2010-06" db="EMBL/GenBank/DDBJ databases">
        <authorList>
            <person name="Jiang H."/>
            <person name="Abraham K."/>
            <person name="Ali S."/>
            <person name="Alsbrooks S.L."/>
            <person name="Anim B.N."/>
            <person name="Anosike U.S."/>
            <person name="Attaway T."/>
            <person name="Bandaranaike D.P."/>
            <person name="Battles P.K."/>
            <person name="Bell S.N."/>
            <person name="Bell A.V."/>
            <person name="Beltran B."/>
            <person name="Bickham C."/>
            <person name="Bustamante Y."/>
            <person name="Caleb T."/>
            <person name="Canada A."/>
            <person name="Cardenas V."/>
            <person name="Carter K."/>
            <person name="Chacko J."/>
            <person name="Chandrabose M.N."/>
            <person name="Chavez D."/>
            <person name="Chavez A."/>
            <person name="Chen L."/>
            <person name="Chu H.-S."/>
            <person name="Claassen K.J."/>
            <person name="Cockrell R."/>
            <person name="Collins M."/>
            <person name="Cooper J.A."/>
            <person name="Cree A."/>
            <person name="Curry S.M."/>
            <person name="Da Y."/>
            <person name="Dao M.D."/>
            <person name="Das B."/>
            <person name="Davila M.-L."/>
            <person name="Davy-Carroll L."/>
            <person name="Denson S."/>
            <person name="Dinh H."/>
            <person name="Ebong V.E."/>
            <person name="Edwards J.R."/>
            <person name="Egan A."/>
            <person name="El-Daye J."/>
            <person name="Escobedo L."/>
            <person name="Fernandez S."/>
            <person name="Fernando P.R."/>
            <person name="Flagg N."/>
            <person name="Forbes L.D."/>
            <person name="Fowler R.G."/>
            <person name="Fu Q."/>
            <person name="Gabisi R.A."/>
            <person name="Ganer J."/>
            <person name="Garbino Pronczuk A."/>
            <person name="Garcia R.M."/>
            <person name="Garner T."/>
            <person name="Garrett T.E."/>
            <person name="Gonzalez D.A."/>
            <person name="Hamid H."/>
            <person name="Hawkins E.S."/>
            <person name="Hirani K."/>
            <person name="Hogues M.E."/>
            <person name="Hollins B."/>
            <person name="Hsiao C.-H."/>
            <person name="Jabil R."/>
            <person name="James M.L."/>
            <person name="Jhangiani S.N."/>
            <person name="Johnson B."/>
            <person name="Johnson Q."/>
            <person name="Joshi V."/>
            <person name="Kalu J.B."/>
            <person name="Kam C."/>
            <person name="Kashfia A."/>
            <person name="Keebler J."/>
            <person name="Kisamo H."/>
            <person name="Kovar C.L."/>
            <person name="Lago L.A."/>
            <person name="Lai C.-Y."/>
            <person name="Laidlaw J."/>
            <person name="Lara F."/>
            <person name="Le T.-K."/>
            <person name="Lee S.L."/>
            <person name="Legall F.H."/>
            <person name="Lemon S.J."/>
            <person name="Lewis L.R."/>
            <person name="Li B."/>
            <person name="Liu Y."/>
            <person name="Liu Y.-S."/>
            <person name="Lopez J."/>
            <person name="Lozado R.J."/>
            <person name="Lu J."/>
            <person name="Madu R.C."/>
            <person name="Maheshwari M."/>
            <person name="Maheshwari R."/>
            <person name="Malloy K."/>
            <person name="Martinez E."/>
            <person name="Mathew T."/>
            <person name="Mercado I.C."/>
            <person name="Mercado C."/>
            <person name="Meyer B."/>
            <person name="Montgomery K."/>
            <person name="Morgan M.B."/>
            <person name="Munidasa M."/>
            <person name="Nazareth L.V."/>
            <person name="Nelson J."/>
            <person name="Ng B.M."/>
            <person name="Nguyen N.B."/>
            <person name="Nguyen P.Q."/>
            <person name="Nguyen T."/>
            <person name="Obregon M."/>
            <person name="Okwuonu G.O."/>
            <person name="Onwere C.G."/>
            <person name="Orozco G."/>
            <person name="Parra A."/>
            <person name="Patel S."/>
            <person name="Patil S."/>
            <person name="Perez A."/>
            <person name="Perez Y."/>
            <person name="Pham C."/>
            <person name="Primus E.L."/>
            <person name="Pu L.-L."/>
            <person name="Puazo M."/>
            <person name="Qin X."/>
            <person name="Quiroz J.B."/>
            <person name="Reese J."/>
            <person name="Richards S."/>
            <person name="Rives C.M."/>
            <person name="Robberts R."/>
            <person name="Ruiz S.J."/>
            <person name="Ruiz M.J."/>
            <person name="Santibanez J."/>
            <person name="Schneider B.W."/>
            <person name="Sisson I."/>
            <person name="Smith M."/>
            <person name="Sodergren E."/>
            <person name="Song X.-Z."/>
            <person name="Song B.B."/>
            <person name="Summersgill H."/>
            <person name="Thelus R."/>
            <person name="Thornton R.D."/>
            <person name="Trejos Z.Y."/>
            <person name="Usmani K."/>
            <person name="Vattathil S."/>
            <person name="Villasana D."/>
            <person name="Walker D.L."/>
            <person name="Wang S."/>
            <person name="Wang K."/>
            <person name="White C.S."/>
            <person name="Williams A.C."/>
            <person name="Williamson J."/>
            <person name="Wilson K."/>
            <person name="Woghiren I.O."/>
            <person name="Woodworth J.R."/>
            <person name="Worley K.C."/>
            <person name="Wright R.A."/>
            <person name="Wu W."/>
            <person name="Young L."/>
            <person name="Zhang L."/>
            <person name="Zhang J."/>
            <person name="Zhu Y."/>
            <person name="Muzny D.M."/>
            <person name="Weinstock G."/>
            <person name="Gibbs R.A."/>
        </authorList>
    </citation>
    <scope>NUCLEOTIDE SEQUENCE [LARGE SCALE GENOMIC DNA]</scope>
    <source>
        <strain evidence="3">LSR1</strain>
    </source>
</reference>
<dbReference type="GeneID" id="100575388"/>
<protein>
    <recommendedName>
        <fullName evidence="1">Endoplasmic reticulum vesicle transporter N-terminal domain-containing protein</fullName>
    </recommendedName>
</protein>